<accession>A0AAV5UZ13</accession>
<comment type="caution">
    <text evidence="3">The sequence shown here is derived from an EMBL/GenBank/DDBJ whole genome shotgun (WGS) entry which is preliminary data.</text>
</comment>
<dbReference type="PANTHER" id="PTHR11668:SF516">
    <property type="entry name" value="SERINE_THREONINE SPECIFIC PROTEIN PHOSPHATASES DOMAIN-CONTAINING PROTEIN"/>
    <property type="match status" value="1"/>
</dbReference>
<dbReference type="Gene3D" id="3.60.21.10">
    <property type="match status" value="1"/>
</dbReference>
<dbReference type="InterPro" id="IPR050341">
    <property type="entry name" value="PP1_catalytic_subunit"/>
</dbReference>
<dbReference type="Proteomes" id="UP001432322">
    <property type="component" value="Unassembled WGS sequence"/>
</dbReference>
<evidence type="ECO:0000313" key="4">
    <source>
        <dbReference type="Proteomes" id="UP001432322"/>
    </source>
</evidence>
<dbReference type="EMBL" id="BTSY01000001">
    <property type="protein sequence ID" value="GMT11736.1"/>
    <property type="molecule type" value="Genomic_DNA"/>
</dbReference>
<comment type="similarity">
    <text evidence="1">Belongs to the PPP phosphatase family.</text>
</comment>
<keyword evidence="1" id="KW-0378">Hydrolase</keyword>
<feature type="non-terminal residue" evidence="3">
    <location>
        <position position="342"/>
    </location>
</feature>
<dbReference type="PROSITE" id="PS00125">
    <property type="entry name" value="SER_THR_PHOSPHATASE"/>
    <property type="match status" value="1"/>
</dbReference>
<name>A0AAV5UZ13_9BILA</name>
<dbReference type="Pfam" id="PF00149">
    <property type="entry name" value="Metallophos"/>
    <property type="match status" value="1"/>
</dbReference>
<dbReference type="GO" id="GO:0005737">
    <property type="term" value="C:cytoplasm"/>
    <property type="evidence" value="ECO:0007669"/>
    <property type="project" value="TreeGrafter"/>
</dbReference>
<dbReference type="PANTHER" id="PTHR11668">
    <property type="entry name" value="SERINE/THREONINE PROTEIN PHOSPHATASE"/>
    <property type="match status" value="1"/>
</dbReference>
<dbReference type="InterPro" id="IPR029052">
    <property type="entry name" value="Metallo-depent_PP-like"/>
</dbReference>
<evidence type="ECO:0000256" key="1">
    <source>
        <dbReference type="RuleBase" id="RU004273"/>
    </source>
</evidence>
<evidence type="ECO:0000259" key="2">
    <source>
        <dbReference type="PROSITE" id="PS00125"/>
    </source>
</evidence>
<dbReference type="AlphaFoldDB" id="A0AAV5UZ13"/>
<sequence length="342" mass="38117">TVFELQNDCETAGLSDVDFVVTILMRLLQAKVVDDCKTNRKNSDSTDDGAPPSLAEVRISATEIVRLTELATTVLLKEKSLLRIERSVMPLLIVGDIHGQFLHLRSLFEMFGGPADTSVLFLGDYVDRGVQGVEVMCLLLGLKLRYPKRVFMLRGNHEDANTTLSYGFEDECKGKYGREGINVWKAFINVFNALPLAAIVNKKIFCVHGGLSPFMEKVEDIDKIERPLLIPAFGLATDLVWADPDSRNPGWSLSHRGVSFVFDASTVEDFCKRNAIDLIIRGHQISTDMLNNGHKHFAGGQMITIFSAPNYLNYNNAGCVALVSKNMKIRMHVFRRYTVAGD</sequence>
<reference evidence="3" key="1">
    <citation type="submission" date="2023-10" db="EMBL/GenBank/DDBJ databases">
        <title>Genome assembly of Pristionchus species.</title>
        <authorList>
            <person name="Yoshida K."/>
            <person name="Sommer R.J."/>
        </authorList>
    </citation>
    <scope>NUCLEOTIDE SEQUENCE</scope>
    <source>
        <strain evidence="3">RS5133</strain>
    </source>
</reference>
<comment type="catalytic activity">
    <reaction evidence="1">
        <text>O-phospho-L-threonyl-[protein] + H2O = L-threonyl-[protein] + phosphate</text>
        <dbReference type="Rhea" id="RHEA:47004"/>
        <dbReference type="Rhea" id="RHEA-COMP:11060"/>
        <dbReference type="Rhea" id="RHEA-COMP:11605"/>
        <dbReference type="ChEBI" id="CHEBI:15377"/>
        <dbReference type="ChEBI" id="CHEBI:30013"/>
        <dbReference type="ChEBI" id="CHEBI:43474"/>
        <dbReference type="ChEBI" id="CHEBI:61977"/>
        <dbReference type="EC" id="3.1.3.16"/>
    </reaction>
</comment>
<dbReference type="SMART" id="SM00156">
    <property type="entry name" value="PP2Ac"/>
    <property type="match status" value="1"/>
</dbReference>
<keyword evidence="4" id="KW-1185">Reference proteome</keyword>
<feature type="domain" description="Serine/threonine specific protein phosphatases" evidence="2">
    <location>
        <begin position="153"/>
        <end position="158"/>
    </location>
</feature>
<organism evidence="3 4">
    <name type="scientific">Pristionchus fissidentatus</name>
    <dbReference type="NCBI Taxonomy" id="1538716"/>
    <lineage>
        <taxon>Eukaryota</taxon>
        <taxon>Metazoa</taxon>
        <taxon>Ecdysozoa</taxon>
        <taxon>Nematoda</taxon>
        <taxon>Chromadorea</taxon>
        <taxon>Rhabditida</taxon>
        <taxon>Rhabditina</taxon>
        <taxon>Diplogasteromorpha</taxon>
        <taxon>Diplogasteroidea</taxon>
        <taxon>Neodiplogasteridae</taxon>
        <taxon>Pristionchus</taxon>
    </lineage>
</organism>
<dbReference type="GO" id="GO:0004722">
    <property type="term" value="F:protein serine/threonine phosphatase activity"/>
    <property type="evidence" value="ECO:0007669"/>
    <property type="project" value="UniProtKB-EC"/>
</dbReference>
<evidence type="ECO:0000313" key="3">
    <source>
        <dbReference type="EMBL" id="GMT11736.1"/>
    </source>
</evidence>
<dbReference type="InterPro" id="IPR004843">
    <property type="entry name" value="Calcineurin-like_PHP"/>
</dbReference>
<dbReference type="GO" id="GO:0005634">
    <property type="term" value="C:nucleus"/>
    <property type="evidence" value="ECO:0007669"/>
    <property type="project" value="TreeGrafter"/>
</dbReference>
<protein>
    <recommendedName>
        <fullName evidence="1">Serine/threonine-protein phosphatase</fullName>
        <ecNumber evidence="1">3.1.3.16</ecNumber>
    </recommendedName>
</protein>
<dbReference type="InterPro" id="IPR006186">
    <property type="entry name" value="Ser/Thr-sp_prot-phosphatase"/>
</dbReference>
<gene>
    <name evidence="3" type="ORF">PFISCL1PPCAC_3033</name>
</gene>
<dbReference type="PRINTS" id="PR00114">
    <property type="entry name" value="STPHPHTASE"/>
</dbReference>
<dbReference type="EC" id="3.1.3.16" evidence="1"/>
<proteinExistence type="inferred from homology"/>
<dbReference type="SUPFAM" id="SSF56300">
    <property type="entry name" value="Metallo-dependent phosphatases"/>
    <property type="match status" value="1"/>
</dbReference>
<feature type="non-terminal residue" evidence="3">
    <location>
        <position position="1"/>
    </location>
</feature>